<dbReference type="InterPro" id="IPR009078">
    <property type="entry name" value="Ferritin-like_SF"/>
</dbReference>
<proteinExistence type="inferred from homology"/>
<dbReference type="InterPro" id="IPR000358">
    <property type="entry name" value="RNR_small_fam"/>
</dbReference>
<sequence length="445" mass="51069">MVSSLTVRSVSPTPTPSKKAAAALAAFSLDSPTKVSKKLFVKLTDDERLPESPDTIGDDDEEVDEEAQLRELRKKFVGEVDLPESEEPLLKESKRRFVLFPIQYNEIWQMYKKAEASFWTAEEMDLSKDLHDWNNRMNDNERHFISHVLAFFAASDGIVNENLLERFSNEVQAAEARCFYGFQIMMENIHSETYSLLIDAYIKDPAQREYLFDAIETIPCIKRKAEWALRWISDQESTFAERLVAFAAVEGIFFSGSFASIFWMKKRGLMPGLTFSNELISRDEGMHTDFACLLFSHLKRRPHPEVVKHIIVEAVKIEQEFLTDALPVKLIGMNADLMCQYIEFVADRLLVSLGNEKHFNKTNPFDFMDMISLQGKTNFFEKRVSDYSKAGINHSSTTDNTAQSSKTLYVPSFHSVPNHFTNVPFVVLLTKTFRCFFLLVSVFLC</sequence>
<dbReference type="InterPro" id="IPR033909">
    <property type="entry name" value="RNR_small"/>
</dbReference>
<dbReference type="PANTHER" id="PTHR23409:SF18">
    <property type="entry name" value="RIBONUCLEOSIDE-DIPHOSPHATE REDUCTASE SUBUNIT M2"/>
    <property type="match status" value="1"/>
</dbReference>
<protein>
    <submittedName>
        <fullName evidence="2">Uncharacterized protein</fullName>
    </submittedName>
</protein>
<dbReference type="CDD" id="cd01049">
    <property type="entry name" value="RNRR2"/>
    <property type="match status" value="1"/>
</dbReference>
<reference evidence="2 3" key="1">
    <citation type="submission" date="2014-04" db="EMBL/GenBank/DDBJ databases">
        <authorList>
            <consortium name="DOE Joint Genome Institute"/>
            <person name="Kuo A."/>
            <person name="Kohler A."/>
            <person name="Nagy L.G."/>
            <person name="Floudas D."/>
            <person name="Copeland A."/>
            <person name="Barry K.W."/>
            <person name="Cichocki N."/>
            <person name="Veneault-Fourrey C."/>
            <person name="LaButti K."/>
            <person name="Lindquist E.A."/>
            <person name="Lipzen A."/>
            <person name="Lundell T."/>
            <person name="Morin E."/>
            <person name="Murat C."/>
            <person name="Sun H."/>
            <person name="Tunlid A."/>
            <person name="Henrissat B."/>
            <person name="Grigoriev I.V."/>
            <person name="Hibbett D.S."/>
            <person name="Martin F."/>
            <person name="Nordberg H.P."/>
            <person name="Cantor M.N."/>
            <person name="Hua S.X."/>
        </authorList>
    </citation>
    <scope>NUCLEOTIDE SEQUENCE [LARGE SCALE GENOMIC DNA]</scope>
    <source>
        <strain evidence="2 3">LaAM-08-1</strain>
    </source>
</reference>
<comment type="similarity">
    <text evidence="1">Belongs to the ribonucleoside diphosphate reductase small chain family.</text>
</comment>
<dbReference type="InterPro" id="IPR030475">
    <property type="entry name" value="RNR_small_AS"/>
</dbReference>
<dbReference type="Pfam" id="PF00268">
    <property type="entry name" value="Ribonuc_red_sm"/>
    <property type="match status" value="1"/>
</dbReference>
<dbReference type="InterPro" id="IPR012348">
    <property type="entry name" value="RNR-like"/>
</dbReference>
<evidence type="ECO:0000256" key="1">
    <source>
        <dbReference type="ARBA" id="ARBA00009303"/>
    </source>
</evidence>
<name>A0A0C9WXV0_9AGAR</name>
<dbReference type="GO" id="GO:0016491">
    <property type="term" value="F:oxidoreductase activity"/>
    <property type="evidence" value="ECO:0007669"/>
    <property type="project" value="InterPro"/>
</dbReference>
<dbReference type="AlphaFoldDB" id="A0A0C9WXV0"/>
<evidence type="ECO:0000313" key="2">
    <source>
        <dbReference type="EMBL" id="KIJ97595.1"/>
    </source>
</evidence>
<dbReference type="HOGENOM" id="CLU_035339_0_0_1"/>
<organism evidence="2 3">
    <name type="scientific">Laccaria amethystina LaAM-08-1</name>
    <dbReference type="NCBI Taxonomy" id="1095629"/>
    <lineage>
        <taxon>Eukaryota</taxon>
        <taxon>Fungi</taxon>
        <taxon>Dikarya</taxon>
        <taxon>Basidiomycota</taxon>
        <taxon>Agaricomycotina</taxon>
        <taxon>Agaricomycetes</taxon>
        <taxon>Agaricomycetidae</taxon>
        <taxon>Agaricales</taxon>
        <taxon>Agaricineae</taxon>
        <taxon>Hydnangiaceae</taxon>
        <taxon>Laccaria</taxon>
    </lineage>
</organism>
<reference evidence="3" key="2">
    <citation type="submission" date="2015-01" db="EMBL/GenBank/DDBJ databases">
        <title>Evolutionary Origins and Diversification of the Mycorrhizal Mutualists.</title>
        <authorList>
            <consortium name="DOE Joint Genome Institute"/>
            <consortium name="Mycorrhizal Genomics Consortium"/>
            <person name="Kohler A."/>
            <person name="Kuo A."/>
            <person name="Nagy L.G."/>
            <person name="Floudas D."/>
            <person name="Copeland A."/>
            <person name="Barry K.W."/>
            <person name="Cichocki N."/>
            <person name="Veneault-Fourrey C."/>
            <person name="LaButti K."/>
            <person name="Lindquist E.A."/>
            <person name="Lipzen A."/>
            <person name="Lundell T."/>
            <person name="Morin E."/>
            <person name="Murat C."/>
            <person name="Riley R."/>
            <person name="Ohm R."/>
            <person name="Sun H."/>
            <person name="Tunlid A."/>
            <person name="Henrissat B."/>
            <person name="Grigoriev I.V."/>
            <person name="Hibbett D.S."/>
            <person name="Martin F."/>
        </authorList>
    </citation>
    <scope>NUCLEOTIDE SEQUENCE [LARGE SCALE GENOMIC DNA]</scope>
    <source>
        <strain evidence="3">LaAM-08-1</strain>
    </source>
</reference>
<dbReference type="Proteomes" id="UP000054477">
    <property type="component" value="Unassembled WGS sequence"/>
</dbReference>
<dbReference type="PANTHER" id="PTHR23409">
    <property type="entry name" value="RIBONUCLEOSIDE-DIPHOSPHATE REDUCTASE SMALL CHAIN"/>
    <property type="match status" value="1"/>
</dbReference>
<dbReference type="SUPFAM" id="SSF47240">
    <property type="entry name" value="Ferritin-like"/>
    <property type="match status" value="1"/>
</dbReference>
<accession>A0A0C9WXV0</accession>
<dbReference type="PROSITE" id="PS00368">
    <property type="entry name" value="RIBORED_SMALL"/>
    <property type="match status" value="1"/>
</dbReference>
<dbReference type="GO" id="GO:0009263">
    <property type="term" value="P:deoxyribonucleotide biosynthetic process"/>
    <property type="evidence" value="ECO:0007669"/>
    <property type="project" value="InterPro"/>
</dbReference>
<dbReference type="STRING" id="1095629.A0A0C9WXV0"/>
<dbReference type="OrthoDB" id="10248373at2759"/>
<gene>
    <name evidence="2" type="ORF">K443DRAFT_240300</name>
</gene>
<dbReference type="Gene3D" id="1.10.620.20">
    <property type="entry name" value="Ribonucleotide Reductase, subunit A"/>
    <property type="match status" value="1"/>
</dbReference>
<dbReference type="EMBL" id="KN838689">
    <property type="protein sequence ID" value="KIJ97595.1"/>
    <property type="molecule type" value="Genomic_DNA"/>
</dbReference>
<keyword evidence="3" id="KW-1185">Reference proteome</keyword>
<evidence type="ECO:0000313" key="3">
    <source>
        <dbReference type="Proteomes" id="UP000054477"/>
    </source>
</evidence>